<comment type="caution">
    <text evidence="2">The sequence shown here is derived from an EMBL/GenBank/DDBJ whole genome shotgun (WGS) entry which is preliminary data.</text>
</comment>
<name>A0A921Q8A7_SORBI</name>
<feature type="compositionally biased region" description="Basic and acidic residues" evidence="1">
    <location>
        <begin position="148"/>
        <end position="157"/>
    </location>
</feature>
<dbReference type="Proteomes" id="UP000807115">
    <property type="component" value="Chromosome 9"/>
</dbReference>
<feature type="compositionally biased region" description="Low complexity" evidence="1">
    <location>
        <begin position="105"/>
        <end position="116"/>
    </location>
</feature>
<organism evidence="2 3">
    <name type="scientific">Sorghum bicolor</name>
    <name type="common">Sorghum</name>
    <name type="synonym">Sorghum vulgare</name>
    <dbReference type="NCBI Taxonomy" id="4558"/>
    <lineage>
        <taxon>Eukaryota</taxon>
        <taxon>Viridiplantae</taxon>
        <taxon>Streptophyta</taxon>
        <taxon>Embryophyta</taxon>
        <taxon>Tracheophyta</taxon>
        <taxon>Spermatophyta</taxon>
        <taxon>Magnoliopsida</taxon>
        <taxon>Liliopsida</taxon>
        <taxon>Poales</taxon>
        <taxon>Poaceae</taxon>
        <taxon>PACMAD clade</taxon>
        <taxon>Panicoideae</taxon>
        <taxon>Andropogonodae</taxon>
        <taxon>Andropogoneae</taxon>
        <taxon>Sorghinae</taxon>
        <taxon>Sorghum</taxon>
    </lineage>
</organism>
<gene>
    <name evidence="2" type="ORF">BDA96_09G049400</name>
</gene>
<sequence>MARRRFRRGPCVCAPSPFSTGRLVGSWGSSSESEDASESLRATRPSGPRARCSWRRPVESARSPAGGGISASPSAIRARSRRREESAMSEGPHPMAARSWLGDPASSAASTAGSSERAGEDSSMAATAQTRSALSTHAAALDHYGQGGERRRGAREE</sequence>
<evidence type="ECO:0000313" key="2">
    <source>
        <dbReference type="EMBL" id="KAG0516993.1"/>
    </source>
</evidence>
<evidence type="ECO:0000256" key="1">
    <source>
        <dbReference type="SAM" id="MobiDB-lite"/>
    </source>
</evidence>
<accession>A0A921Q8A7</accession>
<evidence type="ECO:0000313" key="3">
    <source>
        <dbReference type="Proteomes" id="UP000807115"/>
    </source>
</evidence>
<protein>
    <submittedName>
        <fullName evidence="2">Uncharacterized protein</fullName>
    </submittedName>
</protein>
<feature type="compositionally biased region" description="Low complexity" evidence="1">
    <location>
        <begin position="60"/>
        <end position="77"/>
    </location>
</feature>
<reference evidence="2" key="2">
    <citation type="submission" date="2020-10" db="EMBL/GenBank/DDBJ databases">
        <authorList>
            <person name="Cooper E.A."/>
            <person name="Brenton Z.W."/>
            <person name="Flinn B.S."/>
            <person name="Jenkins J."/>
            <person name="Shu S."/>
            <person name="Flowers D."/>
            <person name="Luo F."/>
            <person name="Wang Y."/>
            <person name="Xia P."/>
            <person name="Barry K."/>
            <person name="Daum C."/>
            <person name="Lipzen A."/>
            <person name="Yoshinaga Y."/>
            <person name="Schmutz J."/>
            <person name="Saski C."/>
            <person name="Vermerris W."/>
            <person name="Kresovich S."/>
        </authorList>
    </citation>
    <scope>NUCLEOTIDE SEQUENCE</scope>
</reference>
<feature type="region of interest" description="Disordered" evidence="1">
    <location>
        <begin position="1"/>
        <end position="157"/>
    </location>
</feature>
<dbReference type="EMBL" id="CM027688">
    <property type="protein sequence ID" value="KAG0516993.1"/>
    <property type="molecule type" value="Genomic_DNA"/>
</dbReference>
<feature type="compositionally biased region" description="Polar residues" evidence="1">
    <location>
        <begin position="124"/>
        <end position="135"/>
    </location>
</feature>
<dbReference type="AlphaFoldDB" id="A0A921Q8A7"/>
<reference evidence="2" key="1">
    <citation type="journal article" date="2019" name="BMC Genomics">
        <title>A new reference genome for Sorghum bicolor reveals high levels of sequence similarity between sweet and grain genotypes: implications for the genetics of sugar metabolism.</title>
        <authorList>
            <person name="Cooper E.A."/>
            <person name="Brenton Z.W."/>
            <person name="Flinn B.S."/>
            <person name="Jenkins J."/>
            <person name="Shu S."/>
            <person name="Flowers D."/>
            <person name="Luo F."/>
            <person name="Wang Y."/>
            <person name="Xia P."/>
            <person name="Barry K."/>
            <person name="Daum C."/>
            <person name="Lipzen A."/>
            <person name="Yoshinaga Y."/>
            <person name="Schmutz J."/>
            <person name="Saski C."/>
            <person name="Vermerris W."/>
            <person name="Kresovich S."/>
        </authorList>
    </citation>
    <scope>NUCLEOTIDE SEQUENCE</scope>
</reference>
<proteinExistence type="predicted"/>